<name>A0ACC0Y2R6_9ROSI</name>
<comment type="caution">
    <text evidence="1">The sequence shown here is derived from an EMBL/GenBank/DDBJ whole genome shotgun (WGS) entry which is preliminary data.</text>
</comment>
<organism evidence="1 2">
    <name type="scientific">Pistacia integerrima</name>
    <dbReference type="NCBI Taxonomy" id="434235"/>
    <lineage>
        <taxon>Eukaryota</taxon>
        <taxon>Viridiplantae</taxon>
        <taxon>Streptophyta</taxon>
        <taxon>Embryophyta</taxon>
        <taxon>Tracheophyta</taxon>
        <taxon>Spermatophyta</taxon>
        <taxon>Magnoliopsida</taxon>
        <taxon>eudicotyledons</taxon>
        <taxon>Gunneridae</taxon>
        <taxon>Pentapetalae</taxon>
        <taxon>rosids</taxon>
        <taxon>malvids</taxon>
        <taxon>Sapindales</taxon>
        <taxon>Anacardiaceae</taxon>
        <taxon>Pistacia</taxon>
    </lineage>
</organism>
<gene>
    <name evidence="1" type="ORF">Pint_35945</name>
</gene>
<keyword evidence="2" id="KW-1185">Reference proteome</keyword>
<accession>A0ACC0Y2R6</accession>
<proteinExistence type="predicted"/>
<dbReference type="Proteomes" id="UP001163603">
    <property type="component" value="Chromosome 9"/>
</dbReference>
<protein>
    <submittedName>
        <fullName evidence="1">Uncharacterized protein</fullName>
    </submittedName>
</protein>
<sequence>MVDTDKIIVLSSVWYIFNLHDVLHLFFAGHLVAPLIAHVFCNFMGLPMMVARRRGLVTVAFIAGIVAFVWLLFPITKPDLYNYRTENCKCWNGYCSWN</sequence>
<reference evidence="2" key="1">
    <citation type="journal article" date="2023" name="G3 (Bethesda)">
        <title>Genome assembly and association tests identify interacting loci associated with vigor, precocity, and sex in interspecific pistachio rootstocks.</title>
        <authorList>
            <person name="Palmer W."/>
            <person name="Jacygrad E."/>
            <person name="Sagayaradj S."/>
            <person name="Cavanaugh K."/>
            <person name="Han R."/>
            <person name="Bertier L."/>
            <person name="Beede B."/>
            <person name="Kafkas S."/>
            <person name="Golino D."/>
            <person name="Preece J."/>
            <person name="Michelmore R."/>
        </authorList>
    </citation>
    <scope>NUCLEOTIDE SEQUENCE [LARGE SCALE GENOMIC DNA]</scope>
</reference>
<evidence type="ECO:0000313" key="1">
    <source>
        <dbReference type="EMBL" id="KAJ0028408.1"/>
    </source>
</evidence>
<evidence type="ECO:0000313" key="2">
    <source>
        <dbReference type="Proteomes" id="UP001163603"/>
    </source>
</evidence>
<dbReference type="EMBL" id="CM047744">
    <property type="protein sequence ID" value="KAJ0028408.1"/>
    <property type="molecule type" value="Genomic_DNA"/>
</dbReference>